<evidence type="ECO:0000313" key="2">
    <source>
        <dbReference type="Proteomes" id="UP000398389"/>
    </source>
</evidence>
<dbReference type="GeneID" id="43582495"/>
<dbReference type="Proteomes" id="UP000398389">
    <property type="component" value="Unassembled WGS sequence"/>
</dbReference>
<evidence type="ECO:0000313" key="1">
    <source>
        <dbReference type="EMBL" id="VVT53647.1"/>
    </source>
</evidence>
<organism evidence="1 2">
    <name type="scientific">Magnusiomyces paraingens</name>
    <dbReference type="NCBI Taxonomy" id="2606893"/>
    <lineage>
        <taxon>Eukaryota</taxon>
        <taxon>Fungi</taxon>
        <taxon>Dikarya</taxon>
        <taxon>Ascomycota</taxon>
        <taxon>Saccharomycotina</taxon>
        <taxon>Dipodascomycetes</taxon>
        <taxon>Dipodascales</taxon>
        <taxon>Dipodascaceae</taxon>
        <taxon>Magnusiomyces</taxon>
    </lineage>
</organism>
<protein>
    <submittedName>
        <fullName evidence="1">Uncharacterized protein</fullName>
    </submittedName>
</protein>
<dbReference type="AlphaFoldDB" id="A0A5E8BVZ7"/>
<accession>A0A5E8BVZ7</accession>
<dbReference type="RefSeq" id="XP_031854286.1">
    <property type="nucleotide sequence ID" value="XM_031998395.1"/>
</dbReference>
<reference evidence="1 2" key="1">
    <citation type="submission" date="2019-09" db="EMBL/GenBank/DDBJ databases">
        <authorList>
            <person name="Brejova B."/>
        </authorList>
    </citation>
    <scope>NUCLEOTIDE SEQUENCE [LARGE SCALE GENOMIC DNA]</scope>
</reference>
<keyword evidence="2" id="KW-1185">Reference proteome</keyword>
<proteinExistence type="predicted"/>
<gene>
    <name evidence="1" type="ORF">SAPINGB_P003679</name>
</gene>
<sequence>MVREYSKRNNRITIGNYIAELKNLHDDELSNKIKILENKLAPIEVPIVKPPKKNSHSQIYQPSENLNTENKQLLNHEVEIDCITSEQIDEQDTCTPVDPSQGSLGNSVFPNSKLGVNSGYCQTTYEPNTFDSIVCPIPDSLKNRAFQLIQIPSRDPTCTENSPISNCQLENLQPLDVQGEPFFPNQDPKANLKLVFEPDIPVPCLPEFKFLDNSSIEIFGETFNTLNQEILEYCLILNNG</sequence>
<name>A0A5E8BVZ7_9ASCO</name>
<dbReference type="EMBL" id="CABVLU010000003">
    <property type="protein sequence ID" value="VVT53647.1"/>
    <property type="molecule type" value="Genomic_DNA"/>
</dbReference>